<name>A0A7H8R619_TALRU</name>
<dbReference type="EMBL" id="CP055902">
    <property type="protein sequence ID" value="QKX61819.1"/>
    <property type="molecule type" value="Genomic_DNA"/>
</dbReference>
<gene>
    <name evidence="2" type="ORF">TRUGW13939_08975</name>
</gene>
<evidence type="ECO:0000313" key="2">
    <source>
        <dbReference type="EMBL" id="QKX61819.1"/>
    </source>
</evidence>
<evidence type="ECO:0000259" key="1">
    <source>
        <dbReference type="PROSITE" id="PS51502"/>
    </source>
</evidence>
<dbReference type="InterPro" id="IPR011008">
    <property type="entry name" value="Dimeric_a/b-barrel"/>
</dbReference>
<dbReference type="Pfam" id="PF07876">
    <property type="entry name" value="Dabb"/>
    <property type="match status" value="1"/>
</dbReference>
<dbReference type="KEGG" id="trg:TRUGW13939_08975"/>
<dbReference type="GeneID" id="55996459"/>
<keyword evidence="3" id="KW-1185">Reference proteome</keyword>
<evidence type="ECO:0000313" key="3">
    <source>
        <dbReference type="Proteomes" id="UP000509510"/>
    </source>
</evidence>
<dbReference type="SMART" id="SM00886">
    <property type="entry name" value="Dabb"/>
    <property type="match status" value="1"/>
</dbReference>
<organism evidence="2 3">
    <name type="scientific">Talaromyces rugulosus</name>
    <name type="common">Penicillium rugulosum</name>
    <dbReference type="NCBI Taxonomy" id="121627"/>
    <lineage>
        <taxon>Eukaryota</taxon>
        <taxon>Fungi</taxon>
        <taxon>Dikarya</taxon>
        <taxon>Ascomycota</taxon>
        <taxon>Pezizomycotina</taxon>
        <taxon>Eurotiomycetes</taxon>
        <taxon>Eurotiomycetidae</taxon>
        <taxon>Eurotiales</taxon>
        <taxon>Trichocomaceae</taxon>
        <taxon>Talaromyces</taxon>
        <taxon>Talaromyces sect. Islandici</taxon>
    </lineage>
</organism>
<dbReference type="AlphaFoldDB" id="A0A7H8R619"/>
<dbReference type="RefSeq" id="XP_035347993.1">
    <property type="nucleotide sequence ID" value="XM_035492100.1"/>
</dbReference>
<feature type="domain" description="Stress-response A/B barrel" evidence="1">
    <location>
        <begin position="7"/>
        <end position="103"/>
    </location>
</feature>
<protein>
    <recommendedName>
        <fullName evidence="1">Stress-response A/B barrel domain-containing protein</fullName>
    </recommendedName>
</protein>
<dbReference type="PROSITE" id="PS51502">
    <property type="entry name" value="S_R_A_B_BARREL"/>
    <property type="match status" value="1"/>
</dbReference>
<dbReference type="Proteomes" id="UP000509510">
    <property type="component" value="Chromosome V"/>
</dbReference>
<dbReference type="InterPro" id="IPR013097">
    <property type="entry name" value="Dabb"/>
</dbReference>
<dbReference type="OrthoDB" id="3830014at2759"/>
<proteinExistence type="predicted"/>
<sequence length="107" mass="11876">MSSGKQITRVTLFKIPDPANQEKLANIYKEMPTKAKKDGKPYIVSVKAGPTIEDQRNQGYTLAAVSTFASLEDMKYYDTGCEAHDALKVEAKKMHQGILVVFYESSA</sequence>
<accession>A0A7H8R619</accession>
<dbReference type="SUPFAM" id="SSF54909">
    <property type="entry name" value="Dimeric alpha+beta barrel"/>
    <property type="match status" value="1"/>
</dbReference>
<dbReference type="Gene3D" id="3.30.70.100">
    <property type="match status" value="1"/>
</dbReference>
<reference evidence="3" key="1">
    <citation type="submission" date="2020-06" db="EMBL/GenBank/DDBJ databases">
        <title>A chromosome-scale genome assembly of Talaromyces rugulosus W13939.</title>
        <authorList>
            <person name="Wang B."/>
            <person name="Guo L."/>
            <person name="Ye K."/>
            <person name="Wang L."/>
        </authorList>
    </citation>
    <scope>NUCLEOTIDE SEQUENCE [LARGE SCALE GENOMIC DNA]</scope>
    <source>
        <strain evidence="3">W13939</strain>
    </source>
</reference>